<dbReference type="GO" id="GO:0005886">
    <property type="term" value="C:plasma membrane"/>
    <property type="evidence" value="ECO:0007669"/>
    <property type="project" value="UniProtKB-SubCell"/>
</dbReference>
<dbReference type="InterPro" id="IPR005467">
    <property type="entry name" value="His_kinase_dom"/>
</dbReference>
<dbReference type="PRINTS" id="PR00344">
    <property type="entry name" value="BCTRLSENSOR"/>
</dbReference>
<comment type="subcellular location">
    <subcellularLocation>
        <location evidence="2">Cell membrane</location>
        <topology evidence="2">Multi-pass membrane protein</topology>
    </subcellularLocation>
</comment>
<feature type="modified residue" description="4-aspartylphosphate" evidence="12">
    <location>
        <position position="644"/>
    </location>
</feature>
<feature type="transmembrane region" description="Helical" evidence="15">
    <location>
        <begin position="296"/>
        <end position="319"/>
    </location>
</feature>
<dbReference type="Pfam" id="PF00072">
    <property type="entry name" value="Response_reg"/>
    <property type="match status" value="1"/>
</dbReference>
<dbReference type="Pfam" id="PF00512">
    <property type="entry name" value="HisKA"/>
    <property type="match status" value="1"/>
</dbReference>
<evidence type="ECO:0000256" key="13">
    <source>
        <dbReference type="SAM" id="Coils"/>
    </source>
</evidence>
<evidence type="ECO:0000313" key="19">
    <source>
        <dbReference type="Proteomes" id="UP000184513"/>
    </source>
</evidence>
<keyword evidence="18" id="KW-0808">Transferase</keyword>
<evidence type="ECO:0000256" key="1">
    <source>
        <dbReference type="ARBA" id="ARBA00000085"/>
    </source>
</evidence>
<gene>
    <name evidence="18" type="ORF">SAMN04488057_11570</name>
</gene>
<evidence type="ECO:0000256" key="4">
    <source>
        <dbReference type="ARBA" id="ARBA00022475"/>
    </source>
</evidence>
<dbReference type="SMART" id="SM00448">
    <property type="entry name" value="REC"/>
    <property type="match status" value="1"/>
</dbReference>
<evidence type="ECO:0000259" key="17">
    <source>
        <dbReference type="PROSITE" id="PS50110"/>
    </source>
</evidence>
<dbReference type="InterPro" id="IPR004358">
    <property type="entry name" value="Sig_transdc_His_kin-like_C"/>
</dbReference>
<accession>A0A1M7Q8X0</accession>
<dbReference type="GO" id="GO:0000155">
    <property type="term" value="F:phosphorelay sensor kinase activity"/>
    <property type="evidence" value="ECO:0007669"/>
    <property type="project" value="InterPro"/>
</dbReference>
<dbReference type="Gene3D" id="3.40.50.2300">
    <property type="match status" value="1"/>
</dbReference>
<evidence type="ECO:0000256" key="7">
    <source>
        <dbReference type="ARBA" id="ARBA00022741"/>
    </source>
</evidence>
<evidence type="ECO:0000256" key="6">
    <source>
        <dbReference type="ARBA" id="ARBA00022692"/>
    </source>
</evidence>
<keyword evidence="13" id="KW-0175">Coiled coil</keyword>
<evidence type="ECO:0000256" key="2">
    <source>
        <dbReference type="ARBA" id="ARBA00004651"/>
    </source>
</evidence>
<dbReference type="OrthoDB" id="9797097at2"/>
<keyword evidence="6 15" id="KW-0812">Transmembrane</keyword>
<dbReference type="FunFam" id="3.30.565.10:FF:000010">
    <property type="entry name" value="Sensor histidine kinase RcsC"/>
    <property type="match status" value="1"/>
</dbReference>
<keyword evidence="19" id="KW-1185">Reference proteome</keyword>
<evidence type="ECO:0000256" key="11">
    <source>
        <dbReference type="ARBA" id="ARBA00023136"/>
    </source>
</evidence>
<evidence type="ECO:0000313" key="18">
    <source>
        <dbReference type="EMBL" id="SHN27086.1"/>
    </source>
</evidence>
<dbReference type="Pfam" id="PF02518">
    <property type="entry name" value="HATPase_c"/>
    <property type="match status" value="1"/>
</dbReference>
<dbReference type="CDD" id="cd17546">
    <property type="entry name" value="REC_hyHK_CKI1_RcsC-like"/>
    <property type="match status" value="1"/>
</dbReference>
<evidence type="ECO:0000256" key="15">
    <source>
        <dbReference type="SAM" id="Phobius"/>
    </source>
</evidence>
<dbReference type="CDD" id="cd00082">
    <property type="entry name" value="HisKA"/>
    <property type="match status" value="1"/>
</dbReference>
<dbReference type="SUPFAM" id="SSF47226">
    <property type="entry name" value="Histidine-containing phosphotransfer domain, HPT domain"/>
    <property type="match status" value="1"/>
</dbReference>
<dbReference type="PROSITE" id="PS50109">
    <property type="entry name" value="HIS_KIN"/>
    <property type="match status" value="1"/>
</dbReference>
<evidence type="ECO:0000256" key="5">
    <source>
        <dbReference type="ARBA" id="ARBA00022553"/>
    </source>
</evidence>
<organism evidence="18 19">
    <name type="scientific">Cyclobacterium lianum</name>
    <dbReference type="NCBI Taxonomy" id="388280"/>
    <lineage>
        <taxon>Bacteria</taxon>
        <taxon>Pseudomonadati</taxon>
        <taxon>Bacteroidota</taxon>
        <taxon>Cytophagia</taxon>
        <taxon>Cytophagales</taxon>
        <taxon>Cyclobacteriaceae</taxon>
        <taxon>Cyclobacterium</taxon>
    </lineage>
</organism>
<feature type="region of interest" description="Disordered" evidence="14">
    <location>
        <begin position="161"/>
        <end position="187"/>
    </location>
</feature>
<dbReference type="InterPro" id="IPR036641">
    <property type="entry name" value="HPT_dom_sf"/>
</dbReference>
<name>A0A1M7Q8X0_9BACT</name>
<dbReference type="RefSeq" id="WP_073096924.1">
    <property type="nucleotide sequence ID" value="NZ_FRCY01000015.1"/>
</dbReference>
<dbReference type="Proteomes" id="UP000184513">
    <property type="component" value="Unassembled WGS sequence"/>
</dbReference>
<evidence type="ECO:0000256" key="12">
    <source>
        <dbReference type="PROSITE-ProRule" id="PRU00169"/>
    </source>
</evidence>
<keyword evidence="18" id="KW-0418">Kinase</keyword>
<keyword evidence="8" id="KW-0067">ATP-binding</keyword>
<dbReference type="SMART" id="SM00387">
    <property type="entry name" value="HATPase_c"/>
    <property type="match status" value="1"/>
</dbReference>
<keyword evidence="10" id="KW-0902">Two-component regulatory system</keyword>
<comment type="catalytic activity">
    <reaction evidence="1">
        <text>ATP + protein L-histidine = ADP + protein N-phospho-L-histidine.</text>
        <dbReference type="EC" id="2.7.13.3"/>
    </reaction>
</comment>
<keyword evidence="11 15" id="KW-0472">Membrane</keyword>
<keyword evidence="5 12" id="KW-0597">Phosphoprotein</keyword>
<dbReference type="InterPro" id="IPR036097">
    <property type="entry name" value="HisK_dim/P_sf"/>
</dbReference>
<evidence type="ECO:0000256" key="3">
    <source>
        <dbReference type="ARBA" id="ARBA00012438"/>
    </source>
</evidence>
<keyword evidence="9 15" id="KW-1133">Transmembrane helix</keyword>
<dbReference type="InterPro" id="IPR001789">
    <property type="entry name" value="Sig_transdc_resp-reg_receiver"/>
</dbReference>
<dbReference type="SUPFAM" id="SSF47384">
    <property type="entry name" value="Homodimeric domain of signal transducing histidine kinase"/>
    <property type="match status" value="1"/>
</dbReference>
<keyword evidence="7" id="KW-0547">Nucleotide-binding</keyword>
<dbReference type="PANTHER" id="PTHR45339">
    <property type="entry name" value="HYBRID SIGNAL TRANSDUCTION HISTIDINE KINASE J"/>
    <property type="match status" value="1"/>
</dbReference>
<evidence type="ECO:0000256" key="10">
    <source>
        <dbReference type="ARBA" id="ARBA00023012"/>
    </source>
</evidence>
<dbReference type="Gene3D" id="3.30.565.10">
    <property type="entry name" value="Histidine kinase-like ATPase, C-terminal domain"/>
    <property type="match status" value="1"/>
</dbReference>
<dbReference type="CDD" id="cd16922">
    <property type="entry name" value="HATPase_EvgS-ArcB-TorS-like"/>
    <property type="match status" value="1"/>
</dbReference>
<sequence>MRFNARIKVILGFFLATCLIVGAGVITYYSVTQLLDSVESLAEPNQKLRNLNELLADIYQLDKSRSVFVEEDSSQDLNFYNRIQEEIKKLERMAADTAELGQLKRINYSVNELMVVYKGLDDVKSNLYNRNFSKEALNNIERKIKRKEELSRLQSLGKIRIGINPPSNDNNARAEIKPTQPSSQESLGNVLAGAGKEDMEKILGMLRLNLNRVNPVDTHTLSSSDSIIYAVRQMVLDINNEEQYLRSRLSALEQELNEKNRNLIINIQEIVAALQHEALQKSKAENNSAYQLTYKLSLLLGLLIIIGVIGSSGFIFSIIKEIKKSESYQKTLAEAKKKSDNLAKTKQNFLASMSHEIRNPLHVIKGYNDAIAKTSLDADQREYVRMIQLASGTLLGIVNDILDFSKLEAGKIKIQKGIINPELFFKNLHSFYKQKAQEKGLKLDFSVLLPENKFLLGDDLRINQIMNNLLSNAVKFTEEGKVLVRVYFEQHGPEEKGTLVLQVKDTGMGMTADLQRNLFKEFNQGDGSVSRRFGGTGLGMAIIKRLVDLQNGQIKVDSEHGKGTEITVCLPSTLLKKKEKQTLPASRIERMEGLQILLIDDDKMGLKFVELMLNKLGATIVTYSGGIDFKKNFKEEFFDLVLLDIQMPEIDGYQVFELLRENPKYREVPILAMTANVFANEKENLIKFGFDGLLLKPFNENDLIEKISSSVKLVNTGTSPEHSAESREIIPEERKPGVYDLSEIRKFCMGDEALLKEILEGFYTQTGLDLIRINKAVDEGDYEKVQGIAHQLSSRLGQLKFKERSLAKAIECDLKEGKTEGVKEKVWALTEKINGLLEDLGERYGYAFAD</sequence>
<feature type="domain" description="Histidine kinase" evidence="16">
    <location>
        <begin position="352"/>
        <end position="574"/>
    </location>
</feature>
<dbReference type="PANTHER" id="PTHR45339:SF1">
    <property type="entry name" value="HYBRID SIGNAL TRANSDUCTION HISTIDINE KINASE J"/>
    <property type="match status" value="1"/>
</dbReference>
<reference evidence="18 19" key="1">
    <citation type="submission" date="2016-11" db="EMBL/GenBank/DDBJ databases">
        <authorList>
            <person name="Jaros S."/>
            <person name="Januszkiewicz K."/>
            <person name="Wedrychowicz H."/>
        </authorList>
    </citation>
    <scope>NUCLEOTIDE SEQUENCE [LARGE SCALE GENOMIC DNA]</scope>
    <source>
        <strain evidence="18 19">CGMCC 1.6102</strain>
    </source>
</reference>
<dbReference type="AlphaFoldDB" id="A0A1M7Q8X0"/>
<dbReference type="InterPro" id="IPR003594">
    <property type="entry name" value="HATPase_dom"/>
</dbReference>
<feature type="domain" description="Response regulatory" evidence="17">
    <location>
        <begin position="595"/>
        <end position="711"/>
    </location>
</feature>
<evidence type="ECO:0000256" key="9">
    <source>
        <dbReference type="ARBA" id="ARBA00022989"/>
    </source>
</evidence>
<feature type="coiled-coil region" evidence="13">
    <location>
        <begin position="242"/>
        <end position="269"/>
    </location>
</feature>
<protein>
    <recommendedName>
        <fullName evidence="3">histidine kinase</fullName>
        <ecNumber evidence="3">2.7.13.3</ecNumber>
    </recommendedName>
</protein>
<proteinExistence type="predicted"/>
<dbReference type="EMBL" id="FRCY01000015">
    <property type="protein sequence ID" value="SHN27086.1"/>
    <property type="molecule type" value="Genomic_DNA"/>
</dbReference>
<dbReference type="InterPro" id="IPR036890">
    <property type="entry name" value="HATPase_C_sf"/>
</dbReference>
<dbReference type="InterPro" id="IPR011006">
    <property type="entry name" value="CheY-like_superfamily"/>
</dbReference>
<evidence type="ECO:0000259" key="16">
    <source>
        <dbReference type="PROSITE" id="PS50109"/>
    </source>
</evidence>
<dbReference type="PROSITE" id="PS50110">
    <property type="entry name" value="RESPONSE_REGULATORY"/>
    <property type="match status" value="1"/>
</dbReference>
<dbReference type="Gene3D" id="1.10.287.130">
    <property type="match status" value="1"/>
</dbReference>
<dbReference type="InterPro" id="IPR003661">
    <property type="entry name" value="HisK_dim/P_dom"/>
</dbReference>
<dbReference type="SUPFAM" id="SSF52172">
    <property type="entry name" value="CheY-like"/>
    <property type="match status" value="1"/>
</dbReference>
<dbReference type="Gene3D" id="1.20.120.160">
    <property type="entry name" value="HPT domain"/>
    <property type="match status" value="1"/>
</dbReference>
<dbReference type="STRING" id="388280.SAMN04488057_11570"/>
<keyword evidence="4" id="KW-1003">Cell membrane</keyword>
<dbReference type="SUPFAM" id="SSF55874">
    <property type="entry name" value="ATPase domain of HSP90 chaperone/DNA topoisomerase II/histidine kinase"/>
    <property type="match status" value="1"/>
</dbReference>
<evidence type="ECO:0000256" key="14">
    <source>
        <dbReference type="SAM" id="MobiDB-lite"/>
    </source>
</evidence>
<dbReference type="EC" id="2.7.13.3" evidence="3"/>
<evidence type="ECO:0000256" key="8">
    <source>
        <dbReference type="ARBA" id="ARBA00022840"/>
    </source>
</evidence>
<dbReference type="SMART" id="SM00388">
    <property type="entry name" value="HisKA"/>
    <property type="match status" value="1"/>
</dbReference>
<dbReference type="GO" id="GO:0005524">
    <property type="term" value="F:ATP binding"/>
    <property type="evidence" value="ECO:0007669"/>
    <property type="project" value="UniProtKB-KW"/>
</dbReference>